<accession>A0A918RM17</accession>
<evidence type="ECO:0000256" key="1">
    <source>
        <dbReference type="SAM" id="Phobius"/>
    </source>
</evidence>
<keyword evidence="1" id="KW-0472">Membrane</keyword>
<gene>
    <name evidence="2" type="ORF">GCM10011617_21230</name>
</gene>
<evidence type="ECO:0000313" key="3">
    <source>
        <dbReference type="Proteomes" id="UP000634139"/>
    </source>
</evidence>
<reference evidence="2" key="1">
    <citation type="journal article" date="2014" name="Int. J. Syst. Evol. Microbiol.">
        <title>Complete genome sequence of Corynebacterium casei LMG S-19264T (=DSM 44701T), isolated from a smear-ripened cheese.</title>
        <authorList>
            <consortium name="US DOE Joint Genome Institute (JGI-PGF)"/>
            <person name="Walter F."/>
            <person name="Albersmeier A."/>
            <person name="Kalinowski J."/>
            <person name="Ruckert C."/>
        </authorList>
    </citation>
    <scope>NUCLEOTIDE SEQUENCE</scope>
    <source>
        <strain evidence="2">KCTC 32422</strain>
    </source>
</reference>
<reference evidence="2" key="2">
    <citation type="submission" date="2020-09" db="EMBL/GenBank/DDBJ databases">
        <authorList>
            <person name="Sun Q."/>
            <person name="Kim S."/>
        </authorList>
    </citation>
    <scope>NUCLEOTIDE SEQUENCE</scope>
    <source>
        <strain evidence="2">KCTC 32422</strain>
    </source>
</reference>
<organism evidence="2 3">
    <name type="scientific">Novosphingobium arvoryzae</name>
    <dbReference type="NCBI Taxonomy" id="1256514"/>
    <lineage>
        <taxon>Bacteria</taxon>
        <taxon>Pseudomonadati</taxon>
        <taxon>Pseudomonadota</taxon>
        <taxon>Alphaproteobacteria</taxon>
        <taxon>Sphingomonadales</taxon>
        <taxon>Sphingomonadaceae</taxon>
        <taxon>Novosphingobium</taxon>
    </lineage>
</organism>
<feature type="transmembrane region" description="Helical" evidence="1">
    <location>
        <begin position="20"/>
        <end position="40"/>
    </location>
</feature>
<keyword evidence="1" id="KW-1133">Transmembrane helix</keyword>
<comment type="caution">
    <text evidence="2">The sequence shown here is derived from an EMBL/GenBank/DDBJ whole genome shotgun (WGS) entry which is preliminary data.</text>
</comment>
<proteinExistence type="predicted"/>
<evidence type="ECO:0000313" key="2">
    <source>
        <dbReference type="EMBL" id="GHA00362.1"/>
    </source>
</evidence>
<keyword evidence="3" id="KW-1185">Reference proteome</keyword>
<name>A0A918RM17_9SPHN</name>
<protein>
    <submittedName>
        <fullName evidence="2">Uncharacterized protein</fullName>
    </submittedName>
</protein>
<dbReference type="EMBL" id="BMZD01000004">
    <property type="protein sequence ID" value="GHA00362.1"/>
    <property type="molecule type" value="Genomic_DNA"/>
</dbReference>
<sequence>MLLQDLIPAALDDWLYHDWVLWWLLPGIGAALVAVLAWAADRRRMRRSDPDAVGLIAWRDISFWSTFAALLLLIAALHGWLNA</sequence>
<feature type="transmembrane region" description="Helical" evidence="1">
    <location>
        <begin position="61"/>
        <end position="81"/>
    </location>
</feature>
<dbReference type="Proteomes" id="UP000634139">
    <property type="component" value="Unassembled WGS sequence"/>
</dbReference>
<dbReference type="AlphaFoldDB" id="A0A918RM17"/>
<keyword evidence="1" id="KW-0812">Transmembrane</keyword>
<dbReference type="RefSeq" id="WP_229822281.1">
    <property type="nucleotide sequence ID" value="NZ_BMZD01000004.1"/>
</dbReference>